<dbReference type="EMBL" id="CADIJQ010000001">
    <property type="protein sequence ID" value="CAB3677029.1"/>
    <property type="molecule type" value="Genomic_DNA"/>
</dbReference>
<accession>A0A6S6ZIQ2</accession>
<dbReference type="EC" id="3.1.1.57" evidence="3"/>
<dbReference type="PANTHER" id="PTHR35563">
    <property type="entry name" value="BARREL METAL-DEPENDENT HYDROLASE, PUTATIVE (AFU_ORTHOLOGUE AFUA_1G16240)-RELATED"/>
    <property type="match status" value="1"/>
</dbReference>
<dbReference type="SUPFAM" id="SSF51556">
    <property type="entry name" value="Metallo-dependent hydrolases"/>
    <property type="match status" value="1"/>
</dbReference>
<dbReference type="Proteomes" id="UP000494269">
    <property type="component" value="Unassembled WGS sequence"/>
</dbReference>
<reference evidence="3 4" key="1">
    <citation type="submission" date="2020-04" db="EMBL/GenBank/DDBJ databases">
        <authorList>
            <person name="De Canck E."/>
        </authorList>
    </citation>
    <scope>NUCLEOTIDE SEQUENCE [LARGE SCALE GENOMIC DNA]</scope>
    <source>
        <strain evidence="3 4">LMG 3441</strain>
    </source>
</reference>
<organism evidence="3 4">
    <name type="scientific">Achromobacter kerstersii</name>
    <dbReference type="NCBI Taxonomy" id="1353890"/>
    <lineage>
        <taxon>Bacteria</taxon>
        <taxon>Pseudomonadati</taxon>
        <taxon>Pseudomonadota</taxon>
        <taxon>Betaproteobacteria</taxon>
        <taxon>Burkholderiales</taxon>
        <taxon>Alcaligenaceae</taxon>
        <taxon>Achromobacter</taxon>
    </lineage>
</organism>
<evidence type="ECO:0000259" key="2">
    <source>
        <dbReference type="Pfam" id="PF04909"/>
    </source>
</evidence>
<dbReference type="Gene3D" id="3.20.20.140">
    <property type="entry name" value="Metal-dependent hydrolases"/>
    <property type="match status" value="1"/>
</dbReference>
<dbReference type="InterPro" id="IPR052358">
    <property type="entry name" value="Aro_Compnd_Degr_Hydrolases"/>
</dbReference>
<evidence type="ECO:0000313" key="4">
    <source>
        <dbReference type="Proteomes" id="UP000494269"/>
    </source>
</evidence>
<protein>
    <submittedName>
        <fullName evidence="3">2-pyrone-4,6-dicarbaxylate hydrolase</fullName>
        <ecNumber evidence="3">3.1.1.57</ecNumber>
    </submittedName>
</protein>
<dbReference type="PANTHER" id="PTHR35563:SF2">
    <property type="entry name" value="BARREL METAL-DEPENDENT HYDROLASE, PUTATIVE (AFU_ORTHOLOGUE AFUA_1G16240)-RELATED"/>
    <property type="match status" value="1"/>
</dbReference>
<sequence>MTQSQMTRSQSSQNQPAQNPASQNQAPQYPPSQYQPFNPRPTAPATRLPAKACDSQFHVFGSADRYPVRPGAAYEMPSATIETALGLHRLLGIERGVIVQATTYGADHQVVLDGLAAAGPSYRGCANAVVLAERDDAYIQKLHDAGVRGARFTRQGLGISMAPAVFDRAIARIRELGWYAKFQPEPDGMMAQAAQFERLDIPVLLDHMGRADPTAGAADPTRQLVESLLSRGNFWVMLSLTEKISRTGPPWDDVTPLAQALIAANPDRVVWGSDWPHPVSTKPTPDEGQLVDQLARYAGDAATLKKILVDNPARLFGFDE</sequence>
<keyword evidence="4" id="KW-1185">Reference proteome</keyword>
<feature type="region of interest" description="Disordered" evidence="1">
    <location>
        <begin position="1"/>
        <end position="47"/>
    </location>
</feature>
<dbReference type="Pfam" id="PF04909">
    <property type="entry name" value="Amidohydro_2"/>
    <property type="match status" value="1"/>
</dbReference>
<evidence type="ECO:0000313" key="3">
    <source>
        <dbReference type="EMBL" id="CAB3677029.1"/>
    </source>
</evidence>
<name>A0A6S6ZIQ2_9BURK</name>
<feature type="domain" description="Amidohydrolase-related" evidence="2">
    <location>
        <begin position="53"/>
        <end position="318"/>
    </location>
</feature>
<dbReference type="InterPro" id="IPR006680">
    <property type="entry name" value="Amidohydro-rel"/>
</dbReference>
<dbReference type="AlphaFoldDB" id="A0A6S6ZIQ2"/>
<dbReference type="InterPro" id="IPR032466">
    <property type="entry name" value="Metal_Hydrolase"/>
</dbReference>
<gene>
    <name evidence="3" type="primary">pmdD_1</name>
    <name evidence="3" type="ORF">LMG3441_01382</name>
</gene>
<dbReference type="GO" id="GO:0047554">
    <property type="term" value="F:2-pyrone-4,6-dicarboxylate lactonase activity"/>
    <property type="evidence" value="ECO:0007669"/>
    <property type="project" value="UniProtKB-EC"/>
</dbReference>
<evidence type="ECO:0000256" key="1">
    <source>
        <dbReference type="SAM" id="MobiDB-lite"/>
    </source>
</evidence>
<proteinExistence type="predicted"/>
<feature type="compositionally biased region" description="Low complexity" evidence="1">
    <location>
        <begin position="1"/>
        <end position="36"/>
    </location>
</feature>
<keyword evidence="3" id="KW-0378">Hydrolase</keyword>